<protein>
    <recommendedName>
        <fullName evidence="5">Leucine-rich repeat domain-containing protein</fullName>
    </recommendedName>
</protein>
<dbReference type="Proteomes" id="UP001208689">
    <property type="component" value="Chromosome"/>
</dbReference>
<evidence type="ECO:0000313" key="3">
    <source>
        <dbReference type="EMBL" id="UYP44090.1"/>
    </source>
</evidence>
<keyword evidence="4" id="KW-1185">Reference proteome</keyword>
<reference evidence="3" key="1">
    <citation type="submission" date="2022-09" db="EMBL/GenBank/DDBJ databases">
        <title>Actin cytoskeleton and complex cell architecture in an #Asgard archaeon.</title>
        <authorList>
            <person name="Ponce Toledo R.I."/>
            <person name="Schleper C."/>
            <person name="Rodrigues Oliveira T."/>
            <person name="Wollweber F."/>
            <person name="Xu J."/>
            <person name="Rittmann S."/>
            <person name="Klingl A."/>
            <person name="Pilhofer M."/>
        </authorList>
    </citation>
    <scope>NUCLEOTIDE SEQUENCE</scope>
    <source>
        <strain evidence="3">B-35</strain>
    </source>
</reference>
<dbReference type="SUPFAM" id="SSF52058">
    <property type="entry name" value="L domain-like"/>
    <property type="match status" value="1"/>
</dbReference>
<sequence>MIQLNLDNNQIDKLPESLGNLTKLEQLDLAYNNLHTLPNSFGNLTNLHKLILTKNTIDIELNFENLKKVYKKGCEIERQTAFKWTGAKIQNYLVNSGKTQEELFDDLFQMDDLLSFNELCSSMHMVEDDLELKWKSKDTERTKWEENEVFTDGRVERTQKEYEDYSWAMFYQDVPLVIDDYEVLMLLESILNMPVPVVDSAKLNFGFVSDEGRIIELGLYYTGIVEIPEALVLLKELQLLDLGKNNINLIPEWISYLTNLNSLNLEQNNLYSLPIELGELENLSFLDLSHNNLISLPNSIENLFGLQYLNLQDNSLNFEQLSEILEMHRRRGCKIETIRAFKLLNT</sequence>
<dbReference type="PRINTS" id="PR00019">
    <property type="entry name" value="LEURICHRPT"/>
</dbReference>
<dbReference type="EMBL" id="CP104013">
    <property type="protein sequence ID" value="UYP44090.1"/>
    <property type="molecule type" value="Genomic_DNA"/>
</dbReference>
<dbReference type="PANTHER" id="PTHR48057:SF7">
    <property type="entry name" value="LEUCINE-RICH REPEAT SERINE_THREONINE-PROTEIN KINASE 1"/>
    <property type="match status" value="1"/>
</dbReference>
<dbReference type="Pfam" id="PF13855">
    <property type="entry name" value="LRR_8"/>
    <property type="match status" value="1"/>
</dbReference>
<evidence type="ECO:0000313" key="4">
    <source>
        <dbReference type="Proteomes" id="UP001208689"/>
    </source>
</evidence>
<proteinExistence type="predicted"/>
<dbReference type="InterPro" id="IPR032675">
    <property type="entry name" value="LRR_dom_sf"/>
</dbReference>
<evidence type="ECO:0000256" key="2">
    <source>
        <dbReference type="ARBA" id="ARBA00022737"/>
    </source>
</evidence>
<dbReference type="SMART" id="SM00369">
    <property type="entry name" value="LRR_TYP"/>
    <property type="match status" value="4"/>
</dbReference>
<evidence type="ECO:0008006" key="5">
    <source>
        <dbReference type="Google" id="ProtNLM"/>
    </source>
</evidence>
<dbReference type="InterPro" id="IPR001611">
    <property type="entry name" value="Leu-rich_rpt"/>
</dbReference>
<accession>A0ABY6HL22</accession>
<organism evidence="3 4">
    <name type="scientific">Candidatus Lokiarchaeum ossiferum</name>
    <dbReference type="NCBI Taxonomy" id="2951803"/>
    <lineage>
        <taxon>Archaea</taxon>
        <taxon>Promethearchaeati</taxon>
        <taxon>Promethearchaeota</taxon>
        <taxon>Promethearchaeia</taxon>
        <taxon>Promethearchaeales</taxon>
        <taxon>Promethearchaeaceae</taxon>
        <taxon>Candidatus Lokiarchaeum</taxon>
    </lineage>
</organism>
<dbReference type="Pfam" id="PF00560">
    <property type="entry name" value="LRR_1"/>
    <property type="match status" value="2"/>
</dbReference>
<dbReference type="SMART" id="SM00365">
    <property type="entry name" value="LRR_SD22"/>
    <property type="match status" value="3"/>
</dbReference>
<dbReference type="InterPro" id="IPR003591">
    <property type="entry name" value="Leu-rich_rpt_typical-subtyp"/>
</dbReference>
<dbReference type="Gene3D" id="3.80.10.10">
    <property type="entry name" value="Ribonuclease Inhibitor"/>
    <property type="match status" value="2"/>
</dbReference>
<gene>
    <name evidence="3" type="ORF">NEF87_000375</name>
</gene>
<dbReference type="PANTHER" id="PTHR48057">
    <property type="entry name" value="LEUCINE-RICH REPEAT SERINE/THREONINE-PROTEIN KINASE 1"/>
    <property type="match status" value="1"/>
</dbReference>
<evidence type="ECO:0000256" key="1">
    <source>
        <dbReference type="ARBA" id="ARBA00022614"/>
    </source>
</evidence>
<name>A0ABY6HL22_9ARCH</name>
<keyword evidence="1" id="KW-0433">Leucine-rich repeat</keyword>
<keyword evidence="2" id="KW-0677">Repeat</keyword>
<dbReference type="InterPro" id="IPR052595">
    <property type="entry name" value="LRRC69/RLP"/>
</dbReference>